<name>A0A0W0VUT0_9GAMM</name>
<proteinExistence type="predicted"/>
<dbReference type="EMBL" id="LNYL01000051">
    <property type="protein sequence ID" value="KTD23975.1"/>
    <property type="molecule type" value="Genomic_DNA"/>
</dbReference>
<dbReference type="Proteomes" id="UP000054908">
    <property type="component" value="Unassembled WGS sequence"/>
</dbReference>
<reference evidence="1 2" key="1">
    <citation type="submission" date="2015-11" db="EMBL/GenBank/DDBJ databases">
        <title>Genomic analysis of 38 Legionella species identifies large and diverse effector repertoires.</title>
        <authorList>
            <person name="Burstein D."/>
            <person name="Amaro F."/>
            <person name="Zusman T."/>
            <person name="Lifshitz Z."/>
            <person name="Cohen O."/>
            <person name="Gilbert J.A."/>
            <person name="Pupko T."/>
            <person name="Shuman H.A."/>
            <person name="Segal G."/>
        </authorList>
    </citation>
    <scope>NUCLEOTIDE SEQUENCE [LARGE SCALE GENOMIC DNA]</scope>
    <source>
        <strain evidence="1 2">PX-1-G2-E2</strain>
    </source>
</reference>
<keyword evidence="2" id="KW-1185">Reference proteome</keyword>
<accession>A0A0W0VUT0</accession>
<gene>
    <name evidence="1" type="ORF">Lmac_2848</name>
</gene>
<sequence length="56" mass="6283">MSSDSENVSVELLLKIPLRQTLMIKNFSRFSAKDRYLGSKIPDKMIIRILGSPTSG</sequence>
<dbReference type="STRING" id="466.Lmac_2848"/>
<dbReference type="PATRIC" id="fig|466.6.peg.3050"/>
<protein>
    <submittedName>
        <fullName evidence="1">Uncharacterized protein</fullName>
    </submittedName>
</protein>
<comment type="caution">
    <text evidence="1">The sequence shown here is derived from an EMBL/GenBank/DDBJ whole genome shotgun (WGS) entry which is preliminary data.</text>
</comment>
<evidence type="ECO:0000313" key="2">
    <source>
        <dbReference type="Proteomes" id="UP000054908"/>
    </source>
</evidence>
<evidence type="ECO:0000313" key="1">
    <source>
        <dbReference type="EMBL" id="KTD23975.1"/>
    </source>
</evidence>
<dbReference type="AlphaFoldDB" id="A0A0W0VUT0"/>
<organism evidence="1 2">
    <name type="scientific">Legionella maceachernii</name>
    <dbReference type="NCBI Taxonomy" id="466"/>
    <lineage>
        <taxon>Bacteria</taxon>
        <taxon>Pseudomonadati</taxon>
        <taxon>Pseudomonadota</taxon>
        <taxon>Gammaproteobacteria</taxon>
        <taxon>Legionellales</taxon>
        <taxon>Legionellaceae</taxon>
        <taxon>Legionella</taxon>
    </lineage>
</organism>